<keyword evidence="1" id="KW-1133">Transmembrane helix</keyword>
<dbReference type="Proteomes" id="UP000248925">
    <property type="component" value="Unassembled WGS sequence"/>
</dbReference>
<dbReference type="RefSeq" id="WP_111160368.1">
    <property type="nucleotide sequence ID" value="NZ_PCDP01000034.1"/>
</dbReference>
<organism evidence="2 3">
    <name type="scientific">Rhizobium tubonense</name>
    <dbReference type="NCBI Taxonomy" id="484088"/>
    <lineage>
        <taxon>Bacteria</taxon>
        <taxon>Pseudomonadati</taxon>
        <taxon>Pseudomonadota</taxon>
        <taxon>Alphaproteobacteria</taxon>
        <taxon>Hyphomicrobiales</taxon>
        <taxon>Rhizobiaceae</taxon>
        <taxon>Rhizobium/Agrobacterium group</taxon>
        <taxon>Rhizobium</taxon>
    </lineage>
</organism>
<protein>
    <recommendedName>
        <fullName evidence="4">Potassium channel domain-containing protein</fullName>
    </recommendedName>
</protein>
<keyword evidence="1" id="KW-0472">Membrane</keyword>
<evidence type="ECO:0000256" key="1">
    <source>
        <dbReference type="SAM" id="Phobius"/>
    </source>
</evidence>
<comment type="caution">
    <text evidence="2">The sequence shown here is derived from an EMBL/GenBank/DDBJ whole genome shotgun (WGS) entry which is preliminary data.</text>
</comment>
<evidence type="ECO:0000313" key="2">
    <source>
        <dbReference type="EMBL" id="PZM14393.1"/>
    </source>
</evidence>
<feature type="transmembrane region" description="Helical" evidence="1">
    <location>
        <begin position="60"/>
        <end position="77"/>
    </location>
</feature>
<gene>
    <name evidence="2" type="ORF">CPY51_11510</name>
</gene>
<proteinExistence type="predicted"/>
<name>A0A2W4EU98_9HYPH</name>
<accession>A0A2W4EU98</accession>
<dbReference type="OrthoDB" id="2974133at2"/>
<dbReference type="EMBL" id="PCDP01000034">
    <property type="protein sequence ID" value="PZM14393.1"/>
    <property type="molecule type" value="Genomic_DNA"/>
</dbReference>
<dbReference type="SUPFAM" id="SSF81324">
    <property type="entry name" value="Voltage-gated potassium channels"/>
    <property type="match status" value="1"/>
</dbReference>
<evidence type="ECO:0000313" key="3">
    <source>
        <dbReference type="Proteomes" id="UP000248925"/>
    </source>
</evidence>
<evidence type="ECO:0008006" key="4">
    <source>
        <dbReference type="Google" id="ProtNLM"/>
    </source>
</evidence>
<sequence>MLITNVFAPRPNGSRRRPLRFILLVAAIALLAAIMHGLEAAAWAILYVWLSALPDLSEGILYSLGAITSYGHASIFLENRWRLLGSIEAVNGLILFGLTTAFLFAAVQKVWPDEN</sequence>
<keyword evidence="1" id="KW-0812">Transmembrane</keyword>
<dbReference type="AlphaFoldDB" id="A0A2W4EU98"/>
<reference evidence="2 3" key="1">
    <citation type="journal article" date="2018" name="Sci. Rep.">
        <title>Rhizobium tumorigenes sp. nov., a novel plant tumorigenic bacterium isolated from cane gall tumors on thornless blackberry.</title>
        <authorList>
            <person name="Kuzmanovi N."/>
            <person name="Smalla K."/>
            <person name="Gronow S."/>
            <person name="PuBawska J."/>
        </authorList>
    </citation>
    <scope>NUCLEOTIDE SEQUENCE [LARGE SCALE GENOMIC DNA]</scope>
    <source>
        <strain evidence="2 3">CCBAU 85046</strain>
    </source>
</reference>
<feature type="transmembrane region" description="Helical" evidence="1">
    <location>
        <begin position="21"/>
        <end position="48"/>
    </location>
</feature>
<keyword evidence="3" id="KW-1185">Reference proteome</keyword>
<feature type="transmembrane region" description="Helical" evidence="1">
    <location>
        <begin position="89"/>
        <end position="107"/>
    </location>
</feature>